<dbReference type="InterPro" id="IPR000222">
    <property type="entry name" value="PP2C_BS"/>
</dbReference>
<feature type="domain" description="PPM-type phosphatase" evidence="10">
    <location>
        <begin position="27"/>
        <end position="353"/>
    </location>
</feature>
<evidence type="ECO:0000259" key="10">
    <source>
        <dbReference type="PROSITE" id="PS51746"/>
    </source>
</evidence>
<evidence type="ECO:0000256" key="4">
    <source>
        <dbReference type="ARBA" id="ARBA00022723"/>
    </source>
</evidence>
<comment type="caution">
    <text evidence="11">The sequence shown here is derived from an EMBL/GenBank/DDBJ whole genome shotgun (WGS) entry which is preliminary data.</text>
</comment>
<dbReference type="GO" id="GO:0046872">
    <property type="term" value="F:metal ion binding"/>
    <property type="evidence" value="ECO:0007669"/>
    <property type="project" value="UniProtKB-KW"/>
</dbReference>
<dbReference type="FunFam" id="3.60.40.10:FF:000291">
    <property type="entry name" value="Protein phosphatase 2C 50"/>
    <property type="match status" value="1"/>
</dbReference>
<dbReference type="SMART" id="SM00332">
    <property type="entry name" value="PP2Cc"/>
    <property type="match status" value="1"/>
</dbReference>
<dbReference type="CDD" id="cd00143">
    <property type="entry name" value="PP2Cc"/>
    <property type="match status" value="1"/>
</dbReference>
<dbReference type="Pfam" id="PF00481">
    <property type="entry name" value="PP2C"/>
    <property type="match status" value="1"/>
</dbReference>
<keyword evidence="5 9" id="KW-0378">Hydrolase</keyword>
<reference evidence="11 12" key="1">
    <citation type="journal article" date="2021" name="Commun. Biol.">
        <title>The genome of Shorea leprosula (Dipterocarpaceae) highlights the ecological relevance of drought in aseasonal tropical rainforests.</title>
        <authorList>
            <person name="Ng K.K.S."/>
            <person name="Kobayashi M.J."/>
            <person name="Fawcett J.A."/>
            <person name="Hatakeyama M."/>
            <person name="Paape T."/>
            <person name="Ng C.H."/>
            <person name="Ang C.C."/>
            <person name="Tnah L.H."/>
            <person name="Lee C.T."/>
            <person name="Nishiyama T."/>
            <person name="Sese J."/>
            <person name="O'Brien M.J."/>
            <person name="Copetti D."/>
            <person name="Mohd Noor M.I."/>
            <person name="Ong R.C."/>
            <person name="Putra M."/>
            <person name="Sireger I.Z."/>
            <person name="Indrioko S."/>
            <person name="Kosugi Y."/>
            <person name="Izuno A."/>
            <person name="Isagi Y."/>
            <person name="Lee S.L."/>
            <person name="Shimizu K.K."/>
        </authorList>
    </citation>
    <scope>NUCLEOTIDE SEQUENCE [LARGE SCALE GENOMIC DNA]</scope>
    <source>
        <strain evidence="11">214</strain>
    </source>
</reference>
<evidence type="ECO:0000313" key="12">
    <source>
        <dbReference type="Proteomes" id="UP001054252"/>
    </source>
</evidence>
<accession>A0AAV5K082</accession>
<gene>
    <name evidence="11" type="ORF">SLEP1_g26992</name>
</gene>
<dbReference type="Proteomes" id="UP001054252">
    <property type="component" value="Unassembled WGS sequence"/>
</dbReference>
<dbReference type="InterPro" id="IPR015655">
    <property type="entry name" value="PP2C"/>
</dbReference>
<dbReference type="EC" id="3.1.3.16" evidence="3"/>
<evidence type="ECO:0000256" key="3">
    <source>
        <dbReference type="ARBA" id="ARBA00013081"/>
    </source>
</evidence>
<evidence type="ECO:0000256" key="6">
    <source>
        <dbReference type="ARBA" id="ARBA00022842"/>
    </source>
</evidence>
<proteinExistence type="inferred from homology"/>
<evidence type="ECO:0000256" key="8">
    <source>
        <dbReference type="ARBA" id="ARBA00023211"/>
    </source>
</evidence>
<evidence type="ECO:0000256" key="1">
    <source>
        <dbReference type="ARBA" id="ARBA00001936"/>
    </source>
</evidence>
<name>A0AAV5K082_9ROSI</name>
<dbReference type="SUPFAM" id="SSF81606">
    <property type="entry name" value="PP2C-like"/>
    <property type="match status" value="1"/>
</dbReference>
<organism evidence="11 12">
    <name type="scientific">Rubroshorea leprosula</name>
    <dbReference type="NCBI Taxonomy" id="152421"/>
    <lineage>
        <taxon>Eukaryota</taxon>
        <taxon>Viridiplantae</taxon>
        <taxon>Streptophyta</taxon>
        <taxon>Embryophyta</taxon>
        <taxon>Tracheophyta</taxon>
        <taxon>Spermatophyta</taxon>
        <taxon>Magnoliopsida</taxon>
        <taxon>eudicotyledons</taxon>
        <taxon>Gunneridae</taxon>
        <taxon>Pentapetalae</taxon>
        <taxon>rosids</taxon>
        <taxon>malvids</taxon>
        <taxon>Malvales</taxon>
        <taxon>Dipterocarpaceae</taxon>
        <taxon>Rubroshorea</taxon>
    </lineage>
</organism>
<keyword evidence="6" id="KW-0460">Magnesium</keyword>
<evidence type="ECO:0000256" key="5">
    <source>
        <dbReference type="ARBA" id="ARBA00022801"/>
    </source>
</evidence>
<evidence type="ECO:0000256" key="9">
    <source>
        <dbReference type="RuleBase" id="RU003465"/>
    </source>
</evidence>
<dbReference type="GO" id="GO:0004722">
    <property type="term" value="F:protein serine/threonine phosphatase activity"/>
    <property type="evidence" value="ECO:0007669"/>
    <property type="project" value="UniProtKB-EC"/>
</dbReference>
<dbReference type="Gene3D" id="3.60.40.10">
    <property type="entry name" value="PPM-type phosphatase domain"/>
    <property type="match status" value="1"/>
</dbReference>
<dbReference type="PROSITE" id="PS01032">
    <property type="entry name" value="PPM_1"/>
    <property type="match status" value="1"/>
</dbReference>
<comment type="cofactor">
    <cofactor evidence="1">
        <name>Mn(2+)</name>
        <dbReference type="ChEBI" id="CHEBI:29035"/>
    </cofactor>
</comment>
<keyword evidence="8" id="KW-0464">Manganese</keyword>
<sequence length="356" mass="38623">MATPPVSLKTLHASSLMRGPMGNLMPVYGLISIKGLSVNMNARWFVKEDFCRPDIFGGIPLHFFAVYDGHGSSQVSSLCKDLLHIIVAEELMCIRYMGSSSTGAVRVNGNTSSSARGSHQQVVDANIWEGHIQRALRNSFDRMDREAIGPCYCNGTSNICRCRPTLRNFSGSAANVVILALHHIIIANCGSSRVVLCRAGKAIPLSNDHKPDRPDELERIYAAGGKLIERDGLKVNGILNMTRAIGDYYLKEVIISKPEVTITERNVDDEFLILASDGLWSVLSDARACEMVSSCLKDESPATAPGYHNPGHSVTDGTEAMFPTKNDFAATILARFALARGSQDNISVIVVGLSRG</sequence>
<keyword evidence="12" id="KW-1185">Reference proteome</keyword>
<dbReference type="PANTHER" id="PTHR47992">
    <property type="entry name" value="PROTEIN PHOSPHATASE"/>
    <property type="match status" value="1"/>
</dbReference>
<evidence type="ECO:0000313" key="11">
    <source>
        <dbReference type="EMBL" id="GKV16335.1"/>
    </source>
</evidence>
<dbReference type="AlphaFoldDB" id="A0AAV5K082"/>
<protein>
    <recommendedName>
        <fullName evidence="3">protein-serine/threonine phosphatase</fullName>
        <ecNumber evidence="3">3.1.3.16</ecNumber>
    </recommendedName>
</protein>
<dbReference type="InterPro" id="IPR036457">
    <property type="entry name" value="PPM-type-like_dom_sf"/>
</dbReference>
<keyword evidence="7 9" id="KW-0904">Protein phosphatase</keyword>
<evidence type="ECO:0000256" key="2">
    <source>
        <dbReference type="ARBA" id="ARBA00001946"/>
    </source>
</evidence>
<comment type="cofactor">
    <cofactor evidence="2">
        <name>Mg(2+)</name>
        <dbReference type="ChEBI" id="CHEBI:18420"/>
    </cofactor>
</comment>
<keyword evidence="4" id="KW-0479">Metal-binding</keyword>
<dbReference type="PROSITE" id="PS51746">
    <property type="entry name" value="PPM_2"/>
    <property type="match status" value="1"/>
</dbReference>
<comment type="similarity">
    <text evidence="9">Belongs to the PP2C family.</text>
</comment>
<evidence type="ECO:0000256" key="7">
    <source>
        <dbReference type="ARBA" id="ARBA00022912"/>
    </source>
</evidence>
<dbReference type="EMBL" id="BPVZ01000045">
    <property type="protein sequence ID" value="GKV16335.1"/>
    <property type="molecule type" value="Genomic_DNA"/>
</dbReference>
<dbReference type="InterPro" id="IPR001932">
    <property type="entry name" value="PPM-type_phosphatase-like_dom"/>
</dbReference>